<proteinExistence type="predicted"/>
<keyword evidence="4" id="KW-1185">Reference proteome</keyword>
<feature type="domain" description="Peptidase M56" evidence="2">
    <location>
        <begin position="93"/>
        <end position="278"/>
    </location>
</feature>
<dbReference type="Pfam" id="PF05569">
    <property type="entry name" value="Peptidase_M56"/>
    <property type="match status" value="1"/>
</dbReference>
<dbReference type="InterPro" id="IPR008756">
    <property type="entry name" value="Peptidase_M56"/>
</dbReference>
<protein>
    <submittedName>
        <fullName evidence="3">M56 family metallopeptidase</fullName>
    </submittedName>
</protein>
<dbReference type="InterPro" id="IPR052173">
    <property type="entry name" value="Beta-lactam_resp_regulator"/>
</dbReference>
<keyword evidence="1" id="KW-0812">Transmembrane</keyword>
<dbReference type="EMBL" id="JAJNOR010000004">
    <property type="protein sequence ID" value="MCD2492639.1"/>
    <property type="molecule type" value="Genomic_DNA"/>
</dbReference>
<organism evidence="3 4">
    <name type="scientific">Lientehia hominis</name>
    <dbReference type="NCBI Taxonomy" id="2897778"/>
    <lineage>
        <taxon>Bacteria</taxon>
        <taxon>Bacillati</taxon>
        <taxon>Bacillota</taxon>
        <taxon>Clostridia</taxon>
        <taxon>Lachnospirales</taxon>
        <taxon>Lachnospiraceae</taxon>
        <taxon>Lientehia</taxon>
    </lineage>
</organism>
<reference evidence="3 4" key="1">
    <citation type="submission" date="2021-11" db="EMBL/GenBank/DDBJ databases">
        <title>Lacrimispora sp. nov. NSJ-141 isolated from human feces.</title>
        <authorList>
            <person name="Abdugheni R."/>
        </authorList>
    </citation>
    <scope>NUCLEOTIDE SEQUENCE [LARGE SCALE GENOMIC DNA]</scope>
    <source>
        <strain evidence="3 4">NSJ-141</strain>
    </source>
</reference>
<feature type="transmembrane region" description="Helical" evidence="1">
    <location>
        <begin position="6"/>
        <end position="30"/>
    </location>
</feature>
<keyword evidence="1" id="KW-1133">Transmembrane helix</keyword>
<evidence type="ECO:0000256" key="1">
    <source>
        <dbReference type="SAM" id="Phobius"/>
    </source>
</evidence>
<evidence type="ECO:0000259" key="2">
    <source>
        <dbReference type="Pfam" id="PF05569"/>
    </source>
</evidence>
<evidence type="ECO:0000313" key="3">
    <source>
        <dbReference type="EMBL" id="MCD2492639.1"/>
    </source>
</evidence>
<dbReference type="Proteomes" id="UP001299265">
    <property type="component" value="Unassembled WGS sequence"/>
</dbReference>
<feature type="transmembrane region" description="Helical" evidence="1">
    <location>
        <begin position="85"/>
        <end position="109"/>
    </location>
</feature>
<sequence length="455" mass="52298">MAWTILSSWFFGVFLTSLTGTVSYFFWKLLELVMERKKQFRWIVFSGKLVIIFYLVPVIYLYIYFSEMQVADNTYTYTKVITPILLYSIGAAFLIWLMGFCVGIARYVMQKHNLRLFVSCSVPADLKINRIKDEIEKRLALKQSVAVRLNSQCSVPVVMGVRKPVILLPEQKYDEKKLRIILEHELMHVKHRDLFWKQFLFWISKVHWFNYSFKLLMDDINGWNETYCDRDACYGEMAICTYEEYFDTILENARVKSNESLLFTMHLYENKKGIKRRMVRMRHYHASKELRKVVVALLTVCFVGASSVTALAAGEGVLEGYDALTDTTLNKLAETDATDDVETVIPPGTDIGIVEIEVPAYTRTYMDWTIPGDTGYRTGPFWVTKGKKIVASTIISPTNKFINLGIIEPDGTRRQVSGMGAVAHTFDINYTGGYCVFVENRASSEITVKLLYAAE</sequence>
<dbReference type="PANTHER" id="PTHR34978">
    <property type="entry name" value="POSSIBLE SENSOR-TRANSDUCER PROTEIN BLAR"/>
    <property type="match status" value="1"/>
</dbReference>
<dbReference type="RefSeq" id="WP_231062520.1">
    <property type="nucleotide sequence ID" value="NZ_JAJNOR010000004.1"/>
</dbReference>
<evidence type="ECO:0000313" key="4">
    <source>
        <dbReference type="Proteomes" id="UP001299265"/>
    </source>
</evidence>
<keyword evidence="1" id="KW-0472">Membrane</keyword>
<comment type="caution">
    <text evidence="3">The sequence shown here is derived from an EMBL/GenBank/DDBJ whole genome shotgun (WGS) entry which is preliminary data.</text>
</comment>
<dbReference type="CDD" id="cd07341">
    <property type="entry name" value="M56_BlaR1_MecR1_like"/>
    <property type="match status" value="1"/>
</dbReference>
<name>A0AAP2WA55_9FIRM</name>
<feature type="transmembrane region" description="Helical" evidence="1">
    <location>
        <begin position="42"/>
        <end position="65"/>
    </location>
</feature>
<dbReference type="PANTHER" id="PTHR34978:SF3">
    <property type="entry name" value="SLR0241 PROTEIN"/>
    <property type="match status" value="1"/>
</dbReference>
<gene>
    <name evidence="3" type="ORF">LQE92_08360</name>
</gene>
<dbReference type="AlphaFoldDB" id="A0AAP2WA55"/>
<accession>A0AAP2WA55</accession>